<organism evidence="1 2">
    <name type="scientific">Armillaria solidipes</name>
    <dbReference type="NCBI Taxonomy" id="1076256"/>
    <lineage>
        <taxon>Eukaryota</taxon>
        <taxon>Fungi</taxon>
        <taxon>Dikarya</taxon>
        <taxon>Basidiomycota</taxon>
        <taxon>Agaricomycotina</taxon>
        <taxon>Agaricomycetes</taxon>
        <taxon>Agaricomycetidae</taxon>
        <taxon>Agaricales</taxon>
        <taxon>Marasmiineae</taxon>
        <taxon>Physalacriaceae</taxon>
        <taxon>Armillaria</taxon>
    </lineage>
</organism>
<name>A0A2H3APU5_9AGAR</name>
<protein>
    <submittedName>
        <fullName evidence="1">Uncharacterized protein</fullName>
    </submittedName>
</protein>
<dbReference type="AlphaFoldDB" id="A0A2H3APU5"/>
<evidence type="ECO:0000313" key="1">
    <source>
        <dbReference type="EMBL" id="PBK60831.1"/>
    </source>
</evidence>
<dbReference type="Proteomes" id="UP000218334">
    <property type="component" value="Unassembled WGS sequence"/>
</dbReference>
<dbReference type="EMBL" id="KZ293482">
    <property type="protein sequence ID" value="PBK60831.1"/>
    <property type="molecule type" value="Genomic_DNA"/>
</dbReference>
<reference evidence="2" key="1">
    <citation type="journal article" date="2017" name="Nat. Ecol. Evol.">
        <title>Genome expansion and lineage-specific genetic innovations in the forest pathogenic fungi Armillaria.</title>
        <authorList>
            <person name="Sipos G."/>
            <person name="Prasanna A.N."/>
            <person name="Walter M.C."/>
            <person name="O'Connor E."/>
            <person name="Balint B."/>
            <person name="Krizsan K."/>
            <person name="Kiss B."/>
            <person name="Hess J."/>
            <person name="Varga T."/>
            <person name="Slot J."/>
            <person name="Riley R."/>
            <person name="Boka B."/>
            <person name="Rigling D."/>
            <person name="Barry K."/>
            <person name="Lee J."/>
            <person name="Mihaltcheva S."/>
            <person name="LaButti K."/>
            <person name="Lipzen A."/>
            <person name="Waldron R."/>
            <person name="Moloney N.M."/>
            <person name="Sperisen C."/>
            <person name="Kredics L."/>
            <person name="Vagvoelgyi C."/>
            <person name="Patrignani A."/>
            <person name="Fitzpatrick D."/>
            <person name="Nagy I."/>
            <person name="Doyle S."/>
            <person name="Anderson J.B."/>
            <person name="Grigoriev I.V."/>
            <person name="Gueldener U."/>
            <person name="Muensterkoetter M."/>
            <person name="Nagy L.G."/>
        </authorList>
    </citation>
    <scope>NUCLEOTIDE SEQUENCE [LARGE SCALE GENOMIC DNA]</scope>
    <source>
        <strain evidence="2">28-4</strain>
    </source>
</reference>
<sequence length="95" mass="11143">MRHQRGNTIPIARQRSTLGCKPDAQFCHFRAFRGRFFSGQRREAAAELTIPVDVVAIDRSRKRSAAYLFYSEKCREIPRVFYVSRDVRSSITRLY</sequence>
<accession>A0A2H3APU5</accession>
<proteinExistence type="predicted"/>
<gene>
    <name evidence="1" type="ORF">ARMSODRAFT_685067</name>
</gene>
<evidence type="ECO:0000313" key="2">
    <source>
        <dbReference type="Proteomes" id="UP000218334"/>
    </source>
</evidence>
<keyword evidence="2" id="KW-1185">Reference proteome</keyword>